<feature type="domain" description="HTH luxR-type" evidence="4">
    <location>
        <begin position="151"/>
        <end position="216"/>
    </location>
</feature>
<proteinExistence type="predicted"/>
<evidence type="ECO:0000259" key="4">
    <source>
        <dbReference type="PROSITE" id="PS50043"/>
    </source>
</evidence>
<evidence type="ECO:0000313" key="6">
    <source>
        <dbReference type="EMBL" id="TSJ79115.1"/>
    </source>
</evidence>
<dbReference type="SMART" id="SM00448">
    <property type="entry name" value="REC"/>
    <property type="match status" value="1"/>
</dbReference>
<dbReference type="SUPFAM" id="SSF52172">
    <property type="entry name" value="CheY-like"/>
    <property type="match status" value="1"/>
</dbReference>
<protein>
    <submittedName>
        <fullName evidence="6">Response regulator transcription factor</fullName>
    </submittedName>
</protein>
<dbReference type="Proteomes" id="UP000315648">
    <property type="component" value="Unassembled WGS sequence"/>
</dbReference>
<dbReference type="OrthoDB" id="191163at2"/>
<dbReference type="SMART" id="SM00421">
    <property type="entry name" value="HTH_LUXR"/>
    <property type="match status" value="1"/>
</dbReference>
<dbReference type="PROSITE" id="PS50110">
    <property type="entry name" value="RESPONSE_REGULATORY"/>
    <property type="match status" value="1"/>
</dbReference>
<dbReference type="PANTHER" id="PTHR43214">
    <property type="entry name" value="TWO-COMPONENT RESPONSE REGULATOR"/>
    <property type="match status" value="1"/>
</dbReference>
<sequence>MFEIAPLKIFIVEDFPVIRDGLVSLLNSQVGFSVVGQVATYDEARKQLKSDAVDVVILDLMMADGSDGLPFIEELRARRSTMPILVFSNHEEEVYAERAIRAGASGFLMKRETTAEMMVALRMVVAGQIYVSRVLASALARRAFSAEPEREGTGIDSFTDRELHVFRLIGEGCSPRRIAAQLGLSVKTIEAHRENIRMKLDVHTFAQMVELAVVWTNQRIERDGSSTSSFMPSI</sequence>
<keyword evidence="1 3" id="KW-0597">Phosphoprotein</keyword>
<dbReference type="PANTHER" id="PTHR43214:SF43">
    <property type="entry name" value="TWO-COMPONENT RESPONSE REGULATOR"/>
    <property type="match status" value="1"/>
</dbReference>
<keyword evidence="2" id="KW-0238">DNA-binding</keyword>
<dbReference type="PRINTS" id="PR00038">
    <property type="entry name" value="HTHLUXR"/>
</dbReference>
<evidence type="ECO:0000256" key="2">
    <source>
        <dbReference type="ARBA" id="ARBA00023125"/>
    </source>
</evidence>
<dbReference type="Pfam" id="PF00196">
    <property type="entry name" value="GerE"/>
    <property type="match status" value="1"/>
</dbReference>
<dbReference type="GO" id="GO:0006355">
    <property type="term" value="P:regulation of DNA-templated transcription"/>
    <property type="evidence" value="ECO:0007669"/>
    <property type="project" value="InterPro"/>
</dbReference>
<dbReference type="GO" id="GO:0000160">
    <property type="term" value="P:phosphorelay signal transduction system"/>
    <property type="evidence" value="ECO:0007669"/>
    <property type="project" value="InterPro"/>
</dbReference>
<name>A0A556QR47_9BACT</name>
<evidence type="ECO:0000313" key="7">
    <source>
        <dbReference type="Proteomes" id="UP000315648"/>
    </source>
</evidence>
<dbReference type="CDD" id="cd17535">
    <property type="entry name" value="REC_NarL-like"/>
    <property type="match status" value="1"/>
</dbReference>
<dbReference type="GO" id="GO:0003677">
    <property type="term" value="F:DNA binding"/>
    <property type="evidence" value="ECO:0007669"/>
    <property type="project" value="UniProtKB-KW"/>
</dbReference>
<dbReference type="CDD" id="cd06170">
    <property type="entry name" value="LuxR_C_like"/>
    <property type="match status" value="1"/>
</dbReference>
<dbReference type="InterPro" id="IPR000792">
    <property type="entry name" value="Tscrpt_reg_LuxR_C"/>
</dbReference>
<dbReference type="EMBL" id="VMBG01000001">
    <property type="protein sequence ID" value="TSJ79115.1"/>
    <property type="molecule type" value="Genomic_DNA"/>
</dbReference>
<dbReference type="InterPro" id="IPR016032">
    <property type="entry name" value="Sig_transdc_resp-reg_C-effctor"/>
</dbReference>
<gene>
    <name evidence="6" type="ORF">FPL22_07430</name>
</gene>
<feature type="modified residue" description="4-aspartylphosphate" evidence="3">
    <location>
        <position position="59"/>
    </location>
</feature>
<dbReference type="SUPFAM" id="SSF46894">
    <property type="entry name" value="C-terminal effector domain of the bipartite response regulators"/>
    <property type="match status" value="1"/>
</dbReference>
<reference evidence="6 7" key="1">
    <citation type="submission" date="2019-07" db="EMBL/GenBank/DDBJ databases">
        <title>Description of 53C-WASEF.</title>
        <authorList>
            <person name="Pitt A."/>
            <person name="Hahn M.W."/>
        </authorList>
    </citation>
    <scope>NUCLEOTIDE SEQUENCE [LARGE SCALE GENOMIC DNA]</scope>
    <source>
        <strain evidence="6 7">53C-WASEF</strain>
    </source>
</reference>
<accession>A0A556QR47</accession>
<dbReference type="Gene3D" id="3.40.50.2300">
    <property type="match status" value="1"/>
</dbReference>
<dbReference type="InterPro" id="IPR039420">
    <property type="entry name" value="WalR-like"/>
</dbReference>
<evidence type="ECO:0000256" key="3">
    <source>
        <dbReference type="PROSITE-ProRule" id="PRU00169"/>
    </source>
</evidence>
<feature type="domain" description="Response regulatory" evidence="5">
    <location>
        <begin position="8"/>
        <end position="125"/>
    </location>
</feature>
<organism evidence="6 7">
    <name type="scientific">Rariglobus hedericola</name>
    <dbReference type="NCBI Taxonomy" id="2597822"/>
    <lineage>
        <taxon>Bacteria</taxon>
        <taxon>Pseudomonadati</taxon>
        <taxon>Verrucomicrobiota</taxon>
        <taxon>Opitutia</taxon>
        <taxon>Opitutales</taxon>
        <taxon>Opitutaceae</taxon>
        <taxon>Rariglobus</taxon>
    </lineage>
</organism>
<evidence type="ECO:0000256" key="1">
    <source>
        <dbReference type="ARBA" id="ARBA00022553"/>
    </source>
</evidence>
<dbReference type="RefSeq" id="WP_144229458.1">
    <property type="nucleotide sequence ID" value="NZ_CBCRVV010000005.1"/>
</dbReference>
<dbReference type="Pfam" id="PF00072">
    <property type="entry name" value="Response_reg"/>
    <property type="match status" value="1"/>
</dbReference>
<evidence type="ECO:0000259" key="5">
    <source>
        <dbReference type="PROSITE" id="PS50110"/>
    </source>
</evidence>
<dbReference type="PROSITE" id="PS50043">
    <property type="entry name" value="HTH_LUXR_2"/>
    <property type="match status" value="1"/>
</dbReference>
<dbReference type="InterPro" id="IPR011006">
    <property type="entry name" value="CheY-like_superfamily"/>
</dbReference>
<dbReference type="AlphaFoldDB" id="A0A556QR47"/>
<keyword evidence="7" id="KW-1185">Reference proteome</keyword>
<comment type="caution">
    <text evidence="6">The sequence shown here is derived from an EMBL/GenBank/DDBJ whole genome shotgun (WGS) entry which is preliminary data.</text>
</comment>
<dbReference type="InterPro" id="IPR058245">
    <property type="entry name" value="NreC/VraR/RcsB-like_REC"/>
</dbReference>
<dbReference type="InterPro" id="IPR001789">
    <property type="entry name" value="Sig_transdc_resp-reg_receiver"/>
</dbReference>